<dbReference type="InterPro" id="IPR035979">
    <property type="entry name" value="RBD_domain_sf"/>
</dbReference>
<proteinExistence type="predicted"/>
<dbReference type="GO" id="GO:0003729">
    <property type="term" value="F:mRNA binding"/>
    <property type="evidence" value="ECO:0007669"/>
    <property type="project" value="TreeGrafter"/>
</dbReference>
<dbReference type="GO" id="GO:0071011">
    <property type="term" value="C:precatalytic spliceosome"/>
    <property type="evidence" value="ECO:0007669"/>
    <property type="project" value="TreeGrafter"/>
</dbReference>
<dbReference type="SMART" id="SM00360">
    <property type="entry name" value="RRM"/>
    <property type="match status" value="4"/>
</dbReference>
<protein>
    <submittedName>
        <fullName evidence="5">Polyadenylate-binding protein 3</fullName>
    </submittedName>
</protein>
<dbReference type="EMBL" id="GEVL01018857">
    <property type="protein sequence ID" value="JAU58484.1"/>
    <property type="molecule type" value="Transcribed_RNA"/>
</dbReference>
<dbReference type="SUPFAM" id="SSF54928">
    <property type="entry name" value="RNA-binding domain, RBD"/>
    <property type="match status" value="3"/>
</dbReference>
<dbReference type="GO" id="GO:0071004">
    <property type="term" value="C:U2-type prespliceosome"/>
    <property type="evidence" value="ECO:0007669"/>
    <property type="project" value="TreeGrafter"/>
</dbReference>
<evidence type="ECO:0000256" key="1">
    <source>
        <dbReference type="ARBA" id="ARBA00004123"/>
    </source>
</evidence>
<feature type="domain" description="RRM" evidence="4">
    <location>
        <begin position="288"/>
        <end position="365"/>
    </location>
</feature>
<evidence type="ECO:0000256" key="3">
    <source>
        <dbReference type="PROSITE-ProRule" id="PRU00176"/>
    </source>
</evidence>
<dbReference type="PROSITE" id="PS50102">
    <property type="entry name" value="RRM"/>
    <property type="match status" value="4"/>
</dbReference>
<sequence length="560" mass="63521">MASSKANMLGKRKPEDNLETKLILKKHKELSEEKEIRGRVVLSETKSDEASLKETVEGLDETPDFVEKSAVRERTVFVENFCSYETQISDVIDFFKDVGQVVRVRFIVNRKLKQMGCGFVEFASANEAKKALEEKDREYFHGRQIFVAVANKGARFIPPKLCIDHKAWYEEDYPQRESLPIKGDETPPDCVEDVAIPENTLFVANLSPQTTKVIDIINFFGKVASVRLIVSHEGKHLGHAFVQFPSANRAKRALKYKNGAHLHDHKIVLMKGLDKTPDLVEEAAVREKTLFVDNLSSKSRISDIIDLFKDVGQVVHVRLIVGHQTRHVGCGFVEFASANEAKKALEEKNGECLHHRKIFLTVAETAPYPLQTKHCIDHYVWYKDYLRGESLPVEEDAAVDETPDFLEEVAAREKTVFVASLLLKKESLCNISHISSMFRCVGEVVRVRLVADDLGYLVGCVFVEFASANEAKKAIQKKNGASMSVHMAEIARSYPFRPKYNLYKLAEKLWYEDNLRRERLDLKTTPDLKTIPTTLKEEEAIFSIFSGKKTTFSDSDDKAT</sequence>
<reference evidence="5" key="1">
    <citation type="submission" date="2016-07" db="EMBL/GenBank/DDBJ databases">
        <title>De novo transcriptome assembly of four accessions of the metal hyperaccumulator plant Noccaea caerulescens.</title>
        <authorList>
            <person name="Blande D."/>
            <person name="Halimaa P."/>
            <person name="Tervahauta A.I."/>
            <person name="Aarts M.G."/>
            <person name="Karenlampi S.O."/>
        </authorList>
    </citation>
    <scope>NUCLEOTIDE SEQUENCE</scope>
</reference>
<dbReference type="PANTHER" id="PTHR13952">
    <property type="entry name" value="U1 SMALL NUCLEAR RIBONUCLEOPROTEIN 70 KD"/>
    <property type="match status" value="1"/>
</dbReference>
<organism evidence="5">
    <name type="scientific">Noccaea caerulescens</name>
    <name type="common">Alpine penny-cress</name>
    <name type="synonym">Thlaspi caerulescens</name>
    <dbReference type="NCBI Taxonomy" id="107243"/>
    <lineage>
        <taxon>Eukaryota</taxon>
        <taxon>Viridiplantae</taxon>
        <taxon>Streptophyta</taxon>
        <taxon>Embryophyta</taxon>
        <taxon>Tracheophyta</taxon>
        <taxon>Spermatophyta</taxon>
        <taxon>Magnoliopsida</taxon>
        <taxon>eudicotyledons</taxon>
        <taxon>Gunneridae</taxon>
        <taxon>Pentapetalae</taxon>
        <taxon>rosids</taxon>
        <taxon>malvids</taxon>
        <taxon>Brassicales</taxon>
        <taxon>Brassicaceae</taxon>
        <taxon>Coluteocarpeae</taxon>
        <taxon>Noccaea</taxon>
    </lineage>
</organism>
<dbReference type="InterPro" id="IPR012677">
    <property type="entry name" value="Nucleotide-bd_a/b_plait_sf"/>
</dbReference>
<dbReference type="InterPro" id="IPR051183">
    <property type="entry name" value="U1_U11-U12_snRNP_70-35kDa"/>
</dbReference>
<keyword evidence="2" id="KW-0539">Nucleus</keyword>
<dbReference type="AlphaFoldDB" id="A0A1J3GW10"/>
<keyword evidence="3" id="KW-0694">RNA-binding</keyword>
<dbReference type="CDD" id="cd00590">
    <property type="entry name" value="RRM_SF"/>
    <property type="match status" value="4"/>
</dbReference>
<dbReference type="Gene3D" id="3.30.70.330">
    <property type="match status" value="4"/>
</dbReference>
<dbReference type="GO" id="GO:0030619">
    <property type="term" value="F:U1 snRNA binding"/>
    <property type="evidence" value="ECO:0007669"/>
    <property type="project" value="TreeGrafter"/>
</dbReference>
<feature type="domain" description="RRM" evidence="4">
    <location>
        <begin position="199"/>
        <end position="274"/>
    </location>
</feature>
<evidence type="ECO:0000256" key="2">
    <source>
        <dbReference type="ARBA" id="ARBA00023242"/>
    </source>
</evidence>
<name>A0A1J3GW10_NOCCA</name>
<comment type="subcellular location">
    <subcellularLocation>
        <location evidence="1">Nucleus</location>
    </subcellularLocation>
</comment>
<gene>
    <name evidence="5" type="ORF">LE_TR19654_c0_g1_i1_g.62665</name>
</gene>
<dbReference type="GO" id="GO:0000398">
    <property type="term" value="P:mRNA splicing, via spliceosome"/>
    <property type="evidence" value="ECO:0007669"/>
    <property type="project" value="TreeGrafter"/>
</dbReference>
<dbReference type="Pfam" id="PF00076">
    <property type="entry name" value="RRM_1"/>
    <property type="match status" value="4"/>
</dbReference>
<dbReference type="InterPro" id="IPR000504">
    <property type="entry name" value="RRM_dom"/>
</dbReference>
<feature type="domain" description="RRM" evidence="4">
    <location>
        <begin position="414"/>
        <end position="490"/>
    </location>
</feature>
<dbReference type="GO" id="GO:0005685">
    <property type="term" value="C:U1 snRNP"/>
    <property type="evidence" value="ECO:0007669"/>
    <property type="project" value="TreeGrafter"/>
</dbReference>
<evidence type="ECO:0000313" key="5">
    <source>
        <dbReference type="EMBL" id="JAU58484.1"/>
    </source>
</evidence>
<feature type="domain" description="RRM" evidence="4">
    <location>
        <begin position="74"/>
        <end position="152"/>
    </location>
</feature>
<accession>A0A1J3GW10</accession>
<dbReference type="PANTHER" id="PTHR13952:SF21">
    <property type="entry name" value="POLYNUCLEOTIDE ADENYLYLTRANSFERASE DOMAIN_RNA RECOGNITION MOTIF PROTEIN-RELATED"/>
    <property type="match status" value="1"/>
</dbReference>
<evidence type="ECO:0000259" key="4">
    <source>
        <dbReference type="PROSITE" id="PS50102"/>
    </source>
</evidence>